<dbReference type="InterPro" id="IPR009057">
    <property type="entry name" value="Homeodomain-like_sf"/>
</dbReference>
<keyword evidence="2" id="KW-0238">DNA-binding</keyword>
<dbReference type="PROSITE" id="PS01124">
    <property type="entry name" value="HTH_ARAC_FAMILY_2"/>
    <property type="match status" value="1"/>
</dbReference>
<dbReference type="EMBL" id="CP008884">
    <property type="protein sequence ID" value="AIF45884.1"/>
    <property type="molecule type" value="Genomic_DNA"/>
</dbReference>
<keyword evidence="4" id="KW-0804">Transcription</keyword>
<dbReference type="PROSITE" id="PS00041">
    <property type="entry name" value="HTH_ARAC_FAMILY_1"/>
    <property type="match status" value="1"/>
</dbReference>
<evidence type="ECO:0000259" key="5">
    <source>
        <dbReference type="PROSITE" id="PS01124"/>
    </source>
</evidence>
<gene>
    <name evidence="6" type="ORF">HY57_00690</name>
</gene>
<protein>
    <submittedName>
        <fullName evidence="6">AraC family transcriptional regulator</fullName>
    </submittedName>
</protein>
<dbReference type="InterPro" id="IPR018060">
    <property type="entry name" value="HTH_AraC"/>
</dbReference>
<dbReference type="KEGG" id="dja:HY57_00690"/>
<dbReference type="OrthoDB" id="8737373at2"/>
<name>A0A075JVD6_9GAMM</name>
<dbReference type="InterPro" id="IPR037923">
    <property type="entry name" value="HTH-like"/>
</dbReference>
<dbReference type="InterPro" id="IPR020449">
    <property type="entry name" value="Tscrpt_reg_AraC-type_HTH"/>
</dbReference>
<evidence type="ECO:0000313" key="7">
    <source>
        <dbReference type="Proteomes" id="UP000027987"/>
    </source>
</evidence>
<dbReference type="InterPro" id="IPR018062">
    <property type="entry name" value="HTH_AraC-typ_CS"/>
</dbReference>
<dbReference type="SUPFAM" id="SSF46689">
    <property type="entry name" value="Homeodomain-like"/>
    <property type="match status" value="2"/>
</dbReference>
<keyword evidence="3" id="KW-0010">Activator</keyword>
<dbReference type="GO" id="GO:0043565">
    <property type="term" value="F:sequence-specific DNA binding"/>
    <property type="evidence" value="ECO:0007669"/>
    <property type="project" value="InterPro"/>
</dbReference>
<evidence type="ECO:0000313" key="6">
    <source>
        <dbReference type="EMBL" id="AIF45884.1"/>
    </source>
</evidence>
<dbReference type="AlphaFoldDB" id="A0A075JVD6"/>
<dbReference type="Pfam" id="PF12833">
    <property type="entry name" value="HTH_18"/>
    <property type="match status" value="1"/>
</dbReference>
<dbReference type="Proteomes" id="UP000027987">
    <property type="component" value="Chromosome"/>
</dbReference>
<keyword evidence="7" id="KW-1185">Reference proteome</keyword>
<proteinExistence type="predicted"/>
<dbReference type="SUPFAM" id="SSF51215">
    <property type="entry name" value="Regulatory protein AraC"/>
    <property type="match status" value="1"/>
</dbReference>
<evidence type="ECO:0000256" key="4">
    <source>
        <dbReference type="ARBA" id="ARBA00023163"/>
    </source>
</evidence>
<dbReference type="PATRIC" id="fig|1217721.7.peg.142"/>
<dbReference type="STRING" id="1217721.HY57_00690"/>
<evidence type="ECO:0000256" key="3">
    <source>
        <dbReference type="ARBA" id="ARBA00023159"/>
    </source>
</evidence>
<accession>A0A075JVD6</accession>
<dbReference type="RefSeq" id="WP_019464342.1">
    <property type="nucleotide sequence ID" value="NZ_ALOY01000121.1"/>
</dbReference>
<feature type="domain" description="HTH araC/xylS-type" evidence="5">
    <location>
        <begin position="162"/>
        <end position="260"/>
    </location>
</feature>
<organism evidence="6 7">
    <name type="scientific">Dyella japonica A8</name>
    <dbReference type="NCBI Taxonomy" id="1217721"/>
    <lineage>
        <taxon>Bacteria</taxon>
        <taxon>Pseudomonadati</taxon>
        <taxon>Pseudomonadota</taxon>
        <taxon>Gammaproteobacteria</taxon>
        <taxon>Lysobacterales</taxon>
        <taxon>Rhodanobacteraceae</taxon>
        <taxon>Dyella</taxon>
    </lineage>
</organism>
<sequence>MQHLQRTNYGQPEQLRQLGGLQISATPYAGGSTLPWHEHDEAYLCLVAAGGYTQQCADDELDCQPGMLLTHPQGHRHANRFGSAGARCISIFFGDAPGDGVTRLLGEHRQLRLPDADRLLARIERELRATDDAATLALHSAVLELVALACRADDERRPAWLQRVLDRLHDDPLAMPSLHELAGLAGVHPSHLARSFQRAKGASVGEYQRGLRIALARKALAEAHRSIADVAAIAGFTDQSHFARVFRQITGETPRDYRHRLQTAS</sequence>
<dbReference type="GO" id="GO:0003700">
    <property type="term" value="F:DNA-binding transcription factor activity"/>
    <property type="evidence" value="ECO:0007669"/>
    <property type="project" value="InterPro"/>
</dbReference>
<reference evidence="6 7" key="1">
    <citation type="submission" date="2014-07" db="EMBL/GenBank/DDBJ databases">
        <title>Complete Genome Sequence of Dyella japonica Strain A8 Isolated from Malaysian Tropical Soil.</title>
        <authorList>
            <person name="Hui R.K.H."/>
            <person name="Chen J.-W."/>
            <person name="Chan K.-G."/>
            <person name="Leung F.C.C."/>
        </authorList>
    </citation>
    <scope>NUCLEOTIDE SEQUENCE [LARGE SCALE GENOMIC DNA]</scope>
    <source>
        <strain evidence="6 7">A8</strain>
    </source>
</reference>
<dbReference type="PANTHER" id="PTHR46796">
    <property type="entry name" value="HTH-TYPE TRANSCRIPTIONAL ACTIVATOR RHAS-RELATED"/>
    <property type="match status" value="1"/>
</dbReference>
<dbReference type="InterPro" id="IPR014710">
    <property type="entry name" value="RmlC-like_jellyroll"/>
</dbReference>
<evidence type="ECO:0000256" key="1">
    <source>
        <dbReference type="ARBA" id="ARBA00023015"/>
    </source>
</evidence>
<dbReference type="PRINTS" id="PR00032">
    <property type="entry name" value="HTHARAC"/>
</dbReference>
<evidence type="ECO:0000256" key="2">
    <source>
        <dbReference type="ARBA" id="ARBA00023125"/>
    </source>
</evidence>
<dbReference type="Gene3D" id="1.10.10.60">
    <property type="entry name" value="Homeodomain-like"/>
    <property type="match status" value="1"/>
</dbReference>
<dbReference type="Gene3D" id="2.60.120.10">
    <property type="entry name" value="Jelly Rolls"/>
    <property type="match status" value="1"/>
</dbReference>
<dbReference type="SMART" id="SM00342">
    <property type="entry name" value="HTH_ARAC"/>
    <property type="match status" value="1"/>
</dbReference>
<dbReference type="InterPro" id="IPR050204">
    <property type="entry name" value="AraC_XylS_family_regulators"/>
</dbReference>
<keyword evidence="1" id="KW-0805">Transcription regulation</keyword>
<dbReference type="HOGENOM" id="CLU_000445_88_16_6"/>